<gene>
    <name evidence="2" type="ORF">PIB30_068968</name>
</gene>
<accession>A0ABU6VMJ3</accession>
<dbReference type="Proteomes" id="UP001341840">
    <property type="component" value="Unassembled WGS sequence"/>
</dbReference>
<feature type="region of interest" description="Disordered" evidence="1">
    <location>
        <begin position="130"/>
        <end position="165"/>
    </location>
</feature>
<keyword evidence="3" id="KW-1185">Reference proteome</keyword>
<feature type="region of interest" description="Disordered" evidence="1">
    <location>
        <begin position="68"/>
        <end position="94"/>
    </location>
</feature>
<evidence type="ECO:0000313" key="3">
    <source>
        <dbReference type="Proteomes" id="UP001341840"/>
    </source>
</evidence>
<name>A0ABU6VMJ3_9FABA</name>
<dbReference type="EMBL" id="JASCZI010151783">
    <property type="protein sequence ID" value="MED6174441.1"/>
    <property type="molecule type" value="Genomic_DNA"/>
</dbReference>
<proteinExistence type="predicted"/>
<organism evidence="2 3">
    <name type="scientific">Stylosanthes scabra</name>
    <dbReference type="NCBI Taxonomy" id="79078"/>
    <lineage>
        <taxon>Eukaryota</taxon>
        <taxon>Viridiplantae</taxon>
        <taxon>Streptophyta</taxon>
        <taxon>Embryophyta</taxon>
        <taxon>Tracheophyta</taxon>
        <taxon>Spermatophyta</taxon>
        <taxon>Magnoliopsida</taxon>
        <taxon>eudicotyledons</taxon>
        <taxon>Gunneridae</taxon>
        <taxon>Pentapetalae</taxon>
        <taxon>rosids</taxon>
        <taxon>fabids</taxon>
        <taxon>Fabales</taxon>
        <taxon>Fabaceae</taxon>
        <taxon>Papilionoideae</taxon>
        <taxon>50 kb inversion clade</taxon>
        <taxon>dalbergioids sensu lato</taxon>
        <taxon>Dalbergieae</taxon>
        <taxon>Pterocarpus clade</taxon>
        <taxon>Stylosanthes</taxon>
    </lineage>
</organism>
<sequence>MPLQFHPTTSDITLKEGAMVNLLVGTHLSSYKLSLDSLIPTISPQNSQNPRYQPPHNPELLQKFANQPSVNPQAQAQPSAPSPLSSQPLPNHKGGINAVLVEIDNEGEDEAEDEEGENDWLYELLTELANSGEFDDEEEDESIEEESEEEPDEEEEESELAVEEDIDDRDKGKIFFINTLFKEKKSEEKIPIKCEDSGPCLVSYKIRGVSIPYFLCDPGACRNIMPFEVYELLDLGPLKKSREVFCIGSRNCRRRTS</sequence>
<comment type="caution">
    <text evidence="2">The sequence shown here is derived from an EMBL/GenBank/DDBJ whole genome shotgun (WGS) entry which is preliminary data.</text>
</comment>
<feature type="compositionally biased region" description="Low complexity" evidence="1">
    <location>
        <begin position="68"/>
        <end position="91"/>
    </location>
</feature>
<reference evidence="2 3" key="1">
    <citation type="journal article" date="2023" name="Plants (Basel)">
        <title>Bridging the Gap: Combining Genomics and Transcriptomics Approaches to Understand Stylosanthes scabra, an Orphan Legume from the Brazilian Caatinga.</title>
        <authorList>
            <person name="Ferreira-Neto J.R.C."/>
            <person name="da Silva M.D."/>
            <person name="Binneck E."/>
            <person name="de Melo N.F."/>
            <person name="da Silva R.H."/>
            <person name="de Melo A.L.T.M."/>
            <person name="Pandolfi V."/>
            <person name="Bustamante F.O."/>
            <person name="Brasileiro-Vidal A.C."/>
            <person name="Benko-Iseppon A.M."/>
        </authorList>
    </citation>
    <scope>NUCLEOTIDE SEQUENCE [LARGE SCALE GENOMIC DNA]</scope>
    <source>
        <tissue evidence="2">Leaves</tissue>
    </source>
</reference>
<feature type="compositionally biased region" description="Acidic residues" evidence="1">
    <location>
        <begin position="133"/>
        <end position="165"/>
    </location>
</feature>
<evidence type="ECO:0000256" key="1">
    <source>
        <dbReference type="SAM" id="MobiDB-lite"/>
    </source>
</evidence>
<protein>
    <submittedName>
        <fullName evidence="2">Uncharacterized protein</fullName>
    </submittedName>
</protein>
<evidence type="ECO:0000313" key="2">
    <source>
        <dbReference type="EMBL" id="MED6174441.1"/>
    </source>
</evidence>